<dbReference type="SUPFAM" id="SSF55874">
    <property type="entry name" value="ATPase domain of HSP90 chaperone/DNA topoisomerase II/histidine kinase"/>
    <property type="match status" value="1"/>
</dbReference>
<dbReference type="InterPro" id="IPR018060">
    <property type="entry name" value="HTH_AraC"/>
</dbReference>
<keyword evidence="10" id="KW-0238">DNA-binding</keyword>
<comment type="caution">
    <text evidence="17">The sequence shown here is derived from an EMBL/GenBank/DDBJ whole genome shotgun (WGS) entry which is preliminary data.</text>
</comment>
<keyword evidence="9" id="KW-0805">Transcription regulation</keyword>
<evidence type="ECO:0000256" key="9">
    <source>
        <dbReference type="ARBA" id="ARBA00023015"/>
    </source>
</evidence>
<dbReference type="SUPFAM" id="SSF46689">
    <property type="entry name" value="Homeodomain-like"/>
    <property type="match status" value="1"/>
</dbReference>
<dbReference type="InterPro" id="IPR003661">
    <property type="entry name" value="HisK_dim/P_dom"/>
</dbReference>
<dbReference type="InterPro" id="IPR009057">
    <property type="entry name" value="Homeodomain-like_sf"/>
</dbReference>
<keyword evidence="11" id="KW-0804">Transcription</keyword>
<dbReference type="InterPro" id="IPR013783">
    <property type="entry name" value="Ig-like_fold"/>
</dbReference>
<dbReference type="Gene3D" id="2.60.40.10">
    <property type="entry name" value="Immunoglobulins"/>
    <property type="match status" value="1"/>
</dbReference>
<dbReference type="PROSITE" id="PS00041">
    <property type="entry name" value="HTH_ARAC_FAMILY_1"/>
    <property type="match status" value="1"/>
</dbReference>
<dbReference type="InterPro" id="IPR001789">
    <property type="entry name" value="Sig_transdc_resp-reg_receiver"/>
</dbReference>
<evidence type="ECO:0000313" key="18">
    <source>
        <dbReference type="Proteomes" id="UP001199795"/>
    </source>
</evidence>
<dbReference type="InterPro" id="IPR004358">
    <property type="entry name" value="Sig_transdc_His_kin-like_C"/>
</dbReference>
<dbReference type="PRINTS" id="PR00344">
    <property type="entry name" value="BCTRLSENSOR"/>
</dbReference>
<dbReference type="Gene3D" id="3.40.50.2300">
    <property type="match status" value="1"/>
</dbReference>
<dbReference type="InterPro" id="IPR011047">
    <property type="entry name" value="Quinoprotein_ADH-like_sf"/>
</dbReference>
<dbReference type="SUPFAM" id="SSF63829">
    <property type="entry name" value="Calcium-dependent phosphotriesterase"/>
    <property type="match status" value="1"/>
</dbReference>
<dbReference type="PROSITE" id="PS50110">
    <property type="entry name" value="RESPONSE_REGULATORY"/>
    <property type="match status" value="1"/>
</dbReference>
<dbReference type="Gene3D" id="3.30.565.10">
    <property type="entry name" value="Histidine kinase-like ATPase, C-terminal domain"/>
    <property type="match status" value="1"/>
</dbReference>
<dbReference type="Pfam" id="PF00512">
    <property type="entry name" value="HisKA"/>
    <property type="match status" value="1"/>
</dbReference>
<name>A0AAE3EPY6_9FLAO</name>
<evidence type="ECO:0000256" key="6">
    <source>
        <dbReference type="ARBA" id="ARBA00022777"/>
    </source>
</evidence>
<dbReference type="SMART" id="SM00448">
    <property type="entry name" value="REC"/>
    <property type="match status" value="1"/>
</dbReference>
<evidence type="ECO:0000256" key="11">
    <source>
        <dbReference type="ARBA" id="ARBA00023163"/>
    </source>
</evidence>
<evidence type="ECO:0000256" key="10">
    <source>
        <dbReference type="ARBA" id="ARBA00023125"/>
    </source>
</evidence>
<keyword evidence="6" id="KW-0418">Kinase</keyword>
<feature type="domain" description="Histidine kinase" evidence="15">
    <location>
        <begin position="862"/>
        <end position="1077"/>
    </location>
</feature>
<keyword evidence="13" id="KW-1133">Transmembrane helix</keyword>
<evidence type="ECO:0000259" key="16">
    <source>
        <dbReference type="PROSITE" id="PS50110"/>
    </source>
</evidence>
<organism evidence="17 18">
    <name type="scientific">Wocania arenilitoris</name>
    <dbReference type="NCBI Taxonomy" id="2044858"/>
    <lineage>
        <taxon>Bacteria</taxon>
        <taxon>Pseudomonadati</taxon>
        <taxon>Bacteroidota</taxon>
        <taxon>Flavobacteriia</taxon>
        <taxon>Flavobacteriales</taxon>
        <taxon>Flavobacteriaceae</taxon>
        <taxon>Wocania</taxon>
    </lineage>
</organism>
<dbReference type="CDD" id="cd17574">
    <property type="entry name" value="REC_OmpR"/>
    <property type="match status" value="1"/>
</dbReference>
<dbReference type="Pfam" id="PF07495">
    <property type="entry name" value="Y_Y_Y"/>
    <property type="match status" value="1"/>
</dbReference>
<evidence type="ECO:0000256" key="12">
    <source>
        <dbReference type="PROSITE-ProRule" id="PRU00169"/>
    </source>
</evidence>
<keyword evidence="4" id="KW-0808">Transferase</keyword>
<evidence type="ECO:0000256" key="5">
    <source>
        <dbReference type="ARBA" id="ARBA00022741"/>
    </source>
</evidence>
<dbReference type="Pfam" id="PF00072">
    <property type="entry name" value="Response_reg"/>
    <property type="match status" value="1"/>
</dbReference>
<keyword evidence="3 12" id="KW-0597">Phosphoprotein</keyword>
<dbReference type="GO" id="GO:0043565">
    <property type="term" value="F:sequence-specific DNA binding"/>
    <property type="evidence" value="ECO:0007669"/>
    <property type="project" value="InterPro"/>
</dbReference>
<keyword evidence="8" id="KW-0902">Two-component regulatory system</keyword>
<evidence type="ECO:0000259" key="15">
    <source>
        <dbReference type="PROSITE" id="PS50109"/>
    </source>
</evidence>
<dbReference type="InterPro" id="IPR005467">
    <property type="entry name" value="His_kinase_dom"/>
</dbReference>
<dbReference type="GO" id="GO:0000155">
    <property type="term" value="F:phosphorelay sensor kinase activity"/>
    <property type="evidence" value="ECO:0007669"/>
    <property type="project" value="InterPro"/>
</dbReference>
<keyword evidence="5" id="KW-0547">Nucleotide-binding</keyword>
<dbReference type="EMBL" id="JAKKDU010000009">
    <property type="protein sequence ID" value="MCF7568457.1"/>
    <property type="molecule type" value="Genomic_DNA"/>
</dbReference>
<evidence type="ECO:0000256" key="8">
    <source>
        <dbReference type="ARBA" id="ARBA00023012"/>
    </source>
</evidence>
<comment type="catalytic activity">
    <reaction evidence="1">
        <text>ATP + protein L-histidine = ADP + protein N-phospho-L-histidine.</text>
        <dbReference type="EC" id="2.7.13.3"/>
    </reaction>
</comment>
<keyword evidence="13" id="KW-0812">Transmembrane</keyword>
<dbReference type="Pfam" id="PF02518">
    <property type="entry name" value="HATPase_c"/>
    <property type="match status" value="1"/>
</dbReference>
<evidence type="ECO:0000256" key="7">
    <source>
        <dbReference type="ARBA" id="ARBA00022840"/>
    </source>
</evidence>
<feature type="domain" description="HTH araC/xylS-type" evidence="14">
    <location>
        <begin position="1266"/>
        <end position="1365"/>
    </location>
</feature>
<dbReference type="SMART" id="SM00387">
    <property type="entry name" value="HATPase_c"/>
    <property type="match status" value="1"/>
</dbReference>
<dbReference type="SUPFAM" id="SSF52172">
    <property type="entry name" value="CheY-like"/>
    <property type="match status" value="1"/>
</dbReference>
<dbReference type="CDD" id="cd00082">
    <property type="entry name" value="HisKA"/>
    <property type="match status" value="1"/>
</dbReference>
<reference evidence="17" key="1">
    <citation type="submission" date="2022-01" db="EMBL/GenBank/DDBJ databases">
        <title>Draft genome sequence of Sabulilitoribacter arenilitoris KCTC 52401.</title>
        <authorList>
            <person name="Oh J.-S."/>
        </authorList>
    </citation>
    <scope>NUCLEOTIDE SEQUENCE</scope>
    <source>
        <strain evidence="17">HMF6543</strain>
    </source>
</reference>
<dbReference type="SMART" id="SM00342">
    <property type="entry name" value="HTH_ARAC"/>
    <property type="match status" value="1"/>
</dbReference>
<keyword evidence="7 17" id="KW-0067">ATP-binding</keyword>
<keyword evidence="13" id="KW-0472">Membrane</keyword>
<dbReference type="SUPFAM" id="SSF50998">
    <property type="entry name" value="Quinoprotein alcohol dehydrogenase-like"/>
    <property type="match status" value="1"/>
</dbReference>
<dbReference type="SMART" id="SM00388">
    <property type="entry name" value="HisKA"/>
    <property type="match status" value="1"/>
</dbReference>
<dbReference type="Gene3D" id="1.10.287.130">
    <property type="match status" value="1"/>
</dbReference>
<feature type="domain" description="Response regulatory" evidence="16">
    <location>
        <begin position="1119"/>
        <end position="1234"/>
    </location>
</feature>
<dbReference type="EC" id="2.7.13.3" evidence="2"/>
<dbReference type="Proteomes" id="UP001199795">
    <property type="component" value="Unassembled WGS sequence"/>
</dbReference>
<sequence>MHKEHNILILLLSNIFFISTFAYSQNGTLKFEEFVIEDGLASVNCILKDSEGFMWFGGTHGLYRYDGYKFKVFKVNPNNIYAISNNNIISLYEDNEGYIWVGTKQGGINKYNPKTETFLNYKNTKNSIYKENYITCITGNDNTIWIGSYGDGMYVLNKTDNTHITYSHNKTDKNSISNNYVFSIAIENNDVWISTRAGTLDNYNTKTKFFSHYTYNNINYQSTRTGQRICLDALKNVWIGTEDDGLYKFDIKTKLFKHFKQGNIENTLSSNGITDIKYSNSGIIWVTTYNGLNAIDISTNKVTSYQKDNYNPYSVTYNLSYSLFVDDNNTLWLGMNDGTVNKTTSSPFEIYQTSLSKELNSLSFNAVTSLYMGTKYLWVGTGAGGLNRFDLKTGAFYIYKRDLNNDKSIPSNIVMNVFEDKAKNVWTGNFKNSIVGYKRENSDDFLKAKIASPFAQKFEALSIFDMLEDATQNIWVATYNHGLFKYNKQTFEFQHFTNSNTNNQLNSDTILSIFADSSNNLWIGTLDKGISIYNQDTNTFYSLSDIGIMINPNLKFPIKDIYEDTHGLIWIATEGGGLFYINKKEKSINHLNTENGFPSNAFYGIIQDNYGTYWFSTNKGLISYNLDNNKIHIYNTNDGLPTNDFESGANAKTKDGKLFFGSKKGLVSFYPEQLINTPRPINLKLTNLKVFNNVVNVLDKIEKYQPLDSSISHKKTLKLPYFLNNFGLEFAVPGHSAPHNIEYQYQLEGIDNRWITTSSELPYANYSNIPHGNYTFKVKAFDENNFDSNNISEKHIAIIITPVWWQTNLAYFVYLLFISGFIYFIYKSVRDRVQLKNELLIEKYKHEKDEELHKSKINLFTTISHELRTSLTLILSPLQQLSNVKTNNKATNLIMTMNRNGQRLLSLINQILDFRKIESSTTQLNIKEINLKAFFKELCIPFYQYAEEKDIKFQLSVSNNCEKGWLDANKLEIILYNILSNAFKHTKDKIDINIDLDEKDERLIIKIKDNGKGINEEEVTKIFENFYQINDDSDSTSGTGIGLAITRNLIDVHRGSITVKSEPNVYTIFNVIIPIVKSYYNDKDISSLDSETVLIDNTSEEELLLSTDTEGDSLKTKPILLIIEDHFEIRNLIKNNFSNHFKVITSTNGLEGKEKAFDAIPDIIISDIMMPKLNGLELCKTLKSDSRTSHIPIILLTARGSHTFKVEGFEYGADDYVTKPFNIDVLNVRVKNLIKSRQILRDKFKKETLLNPKEIAINNVDEVFIEKIISIIEENISNSKFSVSDFASSIGMSHSVLYRKTLAITGQTITEFIKSIRLTKAEQLLLKSNYHINEISDMTGFSNPSYFSTCFKKKHGFPPSEFSKENQG</sequence>
<dbReference type="InterPro" id="IPR011110">
    <property type="entry name" value="Reg_prop"/>
</dbReference>
<dbReference type="CDD" id="cd00075">
    <property type="entry name" value="HATPase"/>
    <property type="match status" value="1"/>
</dbReference>
<evidence type="ECO:0000256" key="13">
    <source>
        <dbReference type="SAM" id="Phobius"/>
    </source>
</evidence>
<dbReference type="SUPFAM" id="SSF47384">
    <property type="entry name" value="Homodimeric domain of signal transducing histidine kinase"/>
    <property type="match status" value="1"/>
</dbReference>
<dbReference type="GO" id="GO:0003700">
    <property type="term" value="F:DNA-binding transcription factor activity"/>
    <property type="evidence" value="ECO:0007669"/>
    <property type="project" value="InterPro"/>
</dbReference>
<dbReference type="InterPro" id="IPR011123">
    <property type="entry name" value="Y_Y_Y"/>
</dbReference>
<protein>
    <recommendedName>
        <fullName evidence="2">histidine kinase</fullName>
        <ecNumber evidence="2">2.7.13.3</ecNumber>
    </recommendedName>
</protein>
<gene>
    <name evidence="17" type="ORF">L3X37_08775</name>
</gene>
<dbReference type="RefSeq" id="WP_237239801.1">
    <property type="nucleotide sequence ID" value="NZ_JAKKDU010000009.1"/>
</dbReference>
<evidence type="ECO:0000259" key="14">
    <source>
        <dbReference type="PROSITE" id="PS01124"/>
    </source>
</evidence>
<evidence type="ECO:0000256" key="1">
    <source>
        <dbReference type="ARBA" id="ARBA00000085"/>
    </source>
</evidence>
<evidence type="ECO:0000256" key="4">
    <source>
        <dbReference type="ARBA" id="ARBA00022679"/>
    </source>
</evidence>
<dbReference type="Pfam" id="PF12833">
    <property type="entry name" value="HTH_18"/>
    <property type="match status" value="1"/>
</dbReference>
<dbReference type="Gene3D" id="1.10.10.60">
    <property type="entry name" value="Homeodomain-like"/>
    <property type="match status" value="2"/>
</dbReference>
<accession>A0AAE3EPY6</accession>
<dbReference type="InterPro" id="IPR018062">
    <property type="entry name" value="HTH_AraC-typ_CS"/>
</dbReference>
<dbReference type="InterPro" id="IPR003594">
    <property type="entry name" value="HATPase_dom"/>
</dbReference>
<dbReference type="GO" id="GO:0005524">
    <property type="term" value="F:ATP binding"/>
    <property type="evidence" value="ECO:0007669"/>
    <property type="project" value="UniProtKB-KW"/>
</dbReference>
<dbReference type="PANTHER" id="PTHR43547">
    <property type="entry name" value="TWO-COMPONENT HISTIDINE KINASE"/>
    <property type="match status" value="1"/>
</dbReference>
<evidence type="ECO:0000256" key="2">
    <source>
        <dbReference type="ARBA" id="ARBA00012438"/>
    </source>
</evidence>
<dbReference type="PROSITE" id="PS01124">
    <property type="entry name" value="HTH_ARAC_FAMILY_2"/>
    <property type="match status" value="1"/>
</dbReference>
<keyword evidence="18" id="KW-1185">Reference proteome</keyword>
<proteinExistence type="predicted"/>
<dbReference type="InterPro" id="IPR036097">
    <property type="entry name" value="HisK_dim/P_sf"/>
</dbReference>
<dbReference type="Gene3D" id="2.130.10.10">
    <property type="entry name" value="YVTN repeat-like/Quinoprotein amine dehydrogenase"/>
    <property type="match status" value="2"/>
</dbReference>
<feature type="modified residue" description="4-aspartylphosphate" evidence="12">
    <location>
        <position position="1167"/>
    </location>
</feature>
<dbReference type="FunFam" id="3.30.565.10:FF:000037">
    <property type="entry name" value="Hybrid sensor histidine kinase/response regulator"/>
    <property type="match status" value="1"/>
</dbReference>
<dbReference type="PANTHER" id="PTHR43547:SF2">
    <property type="entry name" value="HYBRID SIGNAL TRANSDUCTION HISTIDINE KINASE C"/>
    <property type="match status" value="1"/>
</dbReference>
<feature type="transmembrane region" description="Helical" evidence="13">
    <location>
        <begin position="809"/>
        <end position="826"/>
    </location>
</feature>
<dbReference type="InterPro" id="IPR036890">
    <property type="entry name" value="HATPase_C_sf"/>
</dbReference>
<dbReference type="PROSITE" id="PS50109">
    <property type="entry name" value="HIS_KIN"/>
    <property type="match status" value="1"/>
</dbReference>
<evidence type="ECO:0000256" key="3">
    <source>
        <dbReference type="ARBA" id="ARBA00022553"/>
    </source>
</evidence>
<dbReference type="InterPro" id="IPR011006">
    <property type="entry name" value="CheY-like_superfamily"/>
</dbReference>
<dbReference type="Pfam" id="PF07494">
    <property type="entry name" value="Reg_prop"/>
    <property type="match status" value="3"/>
</dbReference>
<dbReference type="InterPro" id="IPR015943">
    <property type="entry name" value="WD40/YVTN_repeat-like_dom_sf"/>
</dbReference>
<evidence type="ECO:0000313" key="17">
    <source>
        <dbReference type="EMBL" id="MCF7568457.1"/>
    </source>
</evidence>